<accession>A0A4Y2JQR1</accession>
<proteinExistence type="predicted"/>
<evidence type="ECO:0000313" key="1">
    <source>
        <dbReference type="EMBL" id="GBM91769.1"/>
    </source>
</evidence>
<keyword evidence="2" id="KW-1185">Reference proteome</keyword>
<evidence type="ECO:0000313" key="2">
    <source>
        <dbReference type="Proteomes" id="UP000499080"/>
    </source>
</evidence>
<reference evidence="1 2" key="1">
    <citation type="journal article" date="2019" name="Sci. Rep.">
        <title>Orb-weaving spider Araneus ventricosus genome elucidates the spidroin gene catalogue.</title>
        <authorList>
            <person name="Kono N."/>
            <person name="Nakamura H."/>
            <person name="Ohtoshi R."/>
            <person name="Moran D.A.P."/>
            <person name="Shinohara A."/>
            <person name="Yoshida Y."/>
            <person name="Fujiwara M."/>
            <person name="Mori M."/>
            <person name="Tomita M."/>
            <person name="Arakawa K."/>
        </authorList>
    </citation>
    <scope>NUCLEOTIDE SEQUENCE [LARGE SCALE GENOMIC DNA]</scope>
</reference>
<sequence length="159" mass="18390">MSVSVNLCCFGVPATVLSWILPKWMVEGKEIPQVAAEDKMKYLGVEFTPLKGPRIFSLEGRLREMIERIGTRGSDLKPEQRVAFLSTYAVPRLLHQMKYCCRPWMTTLDQLYDKDLCYLGNSPVKDIEMSNRYECLYELYNVNGENTEKVEDSKICNYV</sequence>
<dbReference type="AlphaFoldDB" id="A0A4Y2JQR1"/>
<dbReference type="EMBL" id="BGPR01003733">
    <property type="protein sequence ID" value="GBM91769.1"/>
    <property type="molecule type" value="Genomic_DNA"/>
</dbReference>
<organism evidence="1 2">
    <name type="scientific">Araneus ventricosus</name>
    <name type="common">Orbweaver spider</name>
    <name type="synonym">Epeira ventricosa</name>
    <dbReference type="NCBI Taxonomy" id="182803"/>
    <lineage>
        <taxon>Eukaryota</taxon>
        <taxon>Metazoa</taxon>
        <taxon>Ecdysozoa</taxon>
        <taxon>Arthropoda</taxon>
        <taxon>Chelicerata</taxon>
        <taxon>Arachnida</taxon>
        <taxon>Araneae</taxon>
        <taxon>Araneomorphae</taxon>
        <taxon>Entelegynae</taxon>
        <taxon>Araneoidea</taxon>
        <taxon>Araneidae</taxon>
        <taxon>Araneus</taxon>
    </lineage>
</organism>
<protein>
    <submittedName>
        <fullName evidence="1">Uncharacterized protein</fullName>
    </submittedName>
</protein>
<dbReference type="Proteomes" id="UP000499080">
    <property type="component" value="Unassembled WGS sequence"/>
</dbReference>
<name>A0A4Y2JQR1_ARAVE</name>
<comment type="caution">
    <text evidence="1">The sequence shown here is derived from an EMBL/GenBank/DDBJ whole genome shotgun (WGS) entry which is preliminary data.</text>
</comment>
<gene>
    <name evidence="1" type="ORF">AVEN_137526_1</name>
</gene>